<dbReference type="InterPro" id="IPR008792">
    <property type="entry name" value="PQQD"/>
</dbReference>
<dbReference type="OrthoDB" id="1495225at2"/>
<evidence type="ECO:0000313" key="2">
    <source>
        <dbReference type="Proteomes" id="UP000019270"/>
    </source>
</evidence>
<protein>
    <recommendedName>
        <fullName evidence="3">Coenzyme PQQ synthesis protein D (PqqD)</fullName>
    </recommendedName>
</protein>
<dbReference type="Gene3D" id="1.10.10.1150">
    <property type="entry name" value="Coenzyme PQQ synthesis protein D (PqqD)"/>
    <property type="match status" value="1"/>
</dbReference>
<dbReference type="Pfam" id="PF05402">
    <property type="entry name" value="PqqD"/>
    <property type="match status" value="1"/>
</dbReference>
<sequence length="95" mass="11137">MESLRKETKIQINDDVYISRNDHNQLIILNLNTSMYFGLDSVGAVFWEYIKKHENVNAIINQLIQHFNVGEPIIRKDLENLVTQLKNKELVKIVN</sequence>
<name>W7L0Q8_CYTFI</name>
<comment type="caution">
    <text evidence="1">The sequence shown here is derived from an EMBL/GenBank/DDBJ whole genome shotgun (WGS) entry which is preliminary data.</text>
</comment>
<dbReference type="AlphaFoldDB" id="W7L0Q8"/>
<evidence type="ECO:0008006" key="3">
    <source>
        <dbReference type="Google" id="ProtNLM"/>
    </source>
</evidence>
<evidence type="ECO:0000313" key="1">
    <source>
        <dbReference type="EMBL" id="EWG08612.1"/>
    </source>
</evidence>
<dbReference type="Proteomes" id="UP000019270">
    <property type="component" value="Unassembled WGS sequence"/>
</dbReference>
<reference evidence="2" key="1">
    <citation type="submission" date="2013-03" db="EMBL/GenBank/DDBJ databases">
        <title>Draft genome sequence of Bacillus firmus DS1.</title>
        <authorList>
            <person name="Peng D."/>
            <person name="Zhu L."/>
            <person name="Sun M."/>
        </authorList>
    </citation>
    <scope>NUCLEOTIDE SEQUENCE [LARGE SCALE GENOMIC DNA]</scope>
    <source>
        <strain evidence="2">DS1</strain>
    </source>
</reference>
<dbReference type="RefSeq" id="WP_035333142.1">
    <property type="nucleotide sequence ID" value="NZ_APVL01000034.1"/>
</dbReference>
<dbReference type="PATRIC" id="fig|1307436.3.peg.4949"/>
<organism evidence="1 2">
    <name type="scientific">Cytobacillus firmus DS1</name>
    <dbReference type="NCBI Taxonomy" id="1307436"/>
    <lineage>
        <taxon>Bacteria</taxon>
        <taxon>Bacillati</taxon>
        <taxon>Bacillota</taxon>
        <taxon>Bacilli</taxon>
        <taxon>Bacillales</taxon>
        <taxon>Bacillaceae</taxon>
        <taxon>Cytobacillus</taxon>
    </lineage>
</organism>
<dbReference type="InterPro" id="IPR041881">
    <property type="entry name" value="PqqD_sf"/>
</dbReference>
<reference evidence="1 2" key="2">
    <citation type="journal article" date="2016" name="Sci. Rep.">
        <title>A novel serine protease, Sep1, from Bacillus firmus DS-1 has nematicidal activity and degrades multiple intestinal-associated nematode proteins.</title>
        <authorList>
            <person name="Geng C."/>
            <person name="Nie X."/>
            <person name="Tang Z."/>
            <person name="Zhang Y."/>
            <person name="Lin J."/>
            <person name="Sun M."/>
            <person name="Peng D."/>
        </authorList>
    </citation>
    <scope>NUCLEOTIDE SEQUENCE [LARGE SCALE GENOMIC DNA]</scope>
    <source>
        <strain evidence="1 2">DS1</strain>
    </source>
</reference>
<proteinExistence type="predicted"/>
<dbReference type="EMBL" id="APVL01000034">
    <property type="protein sequence ID" value="EWG08612.1"/>
    <property type="molecule type" value="Genomic_DNA"/>
</dbReference>
<accession>W7L0Q8</accession>
<dbReference type="eggNOG" id="ENOG5033BC0">
    <property type="taxonomic scope" value="Bacteria"/>
</dbReference>
<gene>
    <name evidence="1" type="ORF">PBF_23223</name>
</gene>